<feature type="domain" description="Fork-head" evidence="5">
    <location>
        <begin position="121"/>
        <end position="216"/>
    </location>
</feature>
<dbReference type="InterPro" id="IPR050211">
    <property type="entry name" value="FOX_domain-containing"/>
</dbReference>
<evidence type="ECO:0000259" key="5">
    <source>
        <dbReference type="PROSITE" id="PS50039"/>
    </source>
</evidence>
<reference evidence="6" key="1">
    <citation type="submission" date="2023-07" db="EMBL/GenBank/DDBJ databases">
        <authorList>
            <person name="Stuckert A."/>
        </authorList>
    </citation>
    <scope>NUCLEOTIDE SEQUENCE</scope>
</reference>
<evidence type="ECO:0000256" key="2">
    <source>
        <dbReference type="ARBA" id="ARBA00023125"/>
    </source>
</evidence>
<evidence type="ECO:0000313" key="6">
    <source>
        <dbReference type="EMBL" id="CAJ0966417.1"/>
    </source>
</evidence>
<dbReference type="InterPro" id="IPR036390">
    <property type="entry name" value="WH_DNA-bd_sf"/>
</dbReference>
<keyword evidence="7" id="KW-1185">Reference proteome</keyword>
<keyword evidence="1" id="KW-0805">Transcription regulation</keyword>
<dbReference type="EMBL" id="CAUEEQ010074471">
    <property type="protein sequence ID" value="CAJ0966417.1"/>
    <property type="molecule type" value="Genomic_DNA"/>
</dbReference>
<keyword evidence="2 4" id="KW-0238">DNA-binding</keyword>
<dbReference type="PANTHER" id="PTHR11829:SF384">
    <property type="entry name" value="FORK-HEAD DOMAIN-CONTAINING PROTEIN"/>
    <property type="match status" value="1"/>
</dbReference>
<proteinExistence type="predicted"/>
<dbReference type="Gene3D" id="1.10.10.10">
    <property type="entry name" value="Winged helix-like DNA-binding domain superfamily/Winged helix DNA-binding domain"/>
    <property type="match status" value="1"/>
</dbReference>
<protein>
    <recommendedName>
        <fullName evidence="5">Fork-head domain-containing protein</fullName>
    </recommendedName>
</protein>
<evidence type="ECO:0000256" key="4">
    <source>
        <dbReference type="PROSITE-ProRule" id="PRU00089"/>
    </source>
</evidence>
<keyword evidence="3" id="KW-0804">Transcription</keyword>
<comment type="subcellular location">
    <subcellularLocation>
        <location evidence="4">Nucleus</location>
    </subcellularLocation>
</comment>
<dbReference type="PROSITE" id="PS50039">
    <property type="entry name" value="FORK_HEAD_3"/>
    <property type="match status" value="1"/>
</dbReference>
<feature type="DNA-binding region" description="Fork-head" evidence="4">
    <location>
        <begin position="121"/>
        <end position="216"/>
    </location>
</feature>
<evidence type="ECO:0000313" key="7">
    <source>
        <dbReference type="Proteomes" id="UP001176940"/>
    </source>
</evidence>
<gene>
    <name evidence="6" type="ORF">RIMI_LOCUS21290425</name>
</gene>
<sequence>MDMFGQHASCSQRGYYYAQDFEDLVVNAGDHCNVHQQNLHHSQRLASEYGVTDDPRANTNSYWKFGGLASNPSYLNGNGSGYLPSGYDNNQAQVLTSAGYEMSEKPSLTYLSSNNMIQKVRPPFSHSALIAMALQNAPEKKLSLRQICNYVINKFPFYQKNQDSWKKSMKHILSVHNCFKKMARDDSDPGRGSYWTLDPNCDKRLNDDGRFQKQRRSNGCKPSKNTEKDNGKFLKCGGLLGSPASKIKSSPSLDMSTCFTNVPSSGMGSNEASAWLTEDFSFYKRSSTDDHHNSSLPGEFTFQVNLPQTFALPNQLEEPVLISHQASTCEPMFYNQEAVV</sequence>
<accession>A0ABN9MI07</accession>
<dbReference type="Proteomes" id="UP001176940">
    <property type="component" value="Unassembled WGS sequence"/>
</dbReference>
<name>A0ABN9MI07_9NEOB</name>
<dbReference type="Pfam" id="PF00250">
    <property type="entry name" value="Forkhead"/>
    <property type="match status" value="1"/>
</dbReference>
<dbReference type="InterPro" id="IPR001766">
    <property type="entry name" value="Fork_head_dom"/>
</dbReference>
<dbReference type="SMART" id="SM00339">
    <property type="entry name" value="FH"/>
    <property type="match status" value="1"/>
</dbReference>
<dbReference type="InterPro" id="IPR036388">
    <property type="entry name" value="WH-like_DNA-bd_sf"/>
</dbReference>
<organism evidence="6 7">
    <name type="scientific">Ranitomeya imitator</name>
    <name type="common">mimic poison frog</name>
    <dbReference type="NCBI Taxonomy" id="111125"/>
    <lineage>
        <taxon>Eukaryota</taxon>
        <taxon>Metazoa</taxon>
        <taxon>Chordata</taxon>
        <taxon>Craniata</taxon>
        <taxon>Vertebrata</taxon>
        <taxon>Euteleostomi</taxon>
        <taxon>Amphibia</taxon>
        <taxon>Batrachia</taxon>
        <taxon>Anura</taxon>
        <taxon>Neobatrachia</taxon>
        <taxon>Hyloidea</taxon>
        <taxon>Dendrobatidae</taxon>
        <taxon>Dendrobatinae</taxon>
        <taxon>Ranitomeya</taxon>
    </lineage>
</organism>
<keyword evidence="4" id="KW-0539">Nucleus</keyword>
<evidence type="ECO:0000256" key="1">
    <source>
        <dbReference type="ARBA" id="ARBA00023015"/>
    </source>
</evidence>
<evidence type="ECO:0000256" key="3">
    <source>
        <dbReference type="ARBA" id="ARBA00023163"/>
    </source>
</evidence>
<dbReference type="PANTHER" id="PTHR11829">
    <property type="entry name" value="FORKHEAD BOX PROTEIN"/>
    <property type="match status" value="1"/>
</dbReference>
<dbReference type="SUPFAM" id="SSF46785">
    <property type="entry name" value="Winged helix' DNA-binding domain"/>
    <property type="match status" value="1"/>
</dbReference>
<dbReference type="PRINTS" id="PR00053">
    <property type="entry name" value="FORKHEAD"/>
</dbReference>
<comment type="caution">
    <text evidence="6">The sequence shown here is derived from an EMBL/GenBank/DDBJ whole genome shotgun (WGS) entry which is preliminary data.</text>
</comment>